<comment type="caution">
    <text evidence="2">The sequence shown here is derived from an EMBL/GenBank/DDBJ whole genome shotgun (WGS) entry which is preliminary data.</text>
</comment>
<keyword evidence="2" id="KW-0808">Transferase</keyword>
<protein>
    <submittedName>
        <fullName evidence="2">Putative adenylyltransferase/sulfurtransferase MoeZ</fullName>
    </submittedName>
</protein>
<dbReference type="PANTHER" id="PTHR10953">
    <property type="entry name" value="UBIQUITIN-ACTIVATING ENZYME E1"/>
    <property type="match status" value="1"/>
</dbReference>
<evidence type="ECO:0000313" key="3">
    <source>
        <dbReference type="Proteomes" id="UP000094622"/>
    </source>
</evidence>
<dbReference type="GO" id="GO:0008641">
    <property type="term" value="F:ubiquitin-like modifier activating enzyme activity"/>
    <property type="evidence" value="ECO:0007669"/>
    <property type="project" value="InterPro"/>
</dbReference>
<organism evidence="2 3">
    <name type="scientific">Methylobrevis pamukkalensis</name>
    <dbReference type="NCBI Taxonomy" id="1439726"/>
    <lineage>
        <taxon>Bacteria</taxon>
        <taxon>Pseudomonadati</taxon>
        <taxon>Pseudomonadota</taxon>
        <taxon>Alphaproteobacteria</taxon>
        <taxon>Hyphomicrobiales</taxon>
        <taxon>Pleomorphomonadaceae</taxon>
        <taxon>Methylobrevis</taxon>
    </lineage>
</organism>
<dbReference type="CDD" id="cd00757">
    <property type="entry name" value="ThiF_MoeB_HesA_family"/>
    <property type="match status" value="1"/>
</dbReference>
<dbReference type="Pfam" id="PF00899">
    <property type="entry name" value="ThiF"/>
    <property type="match status" value="1"/>
</dbReference>
<dbReference type="GO" id="GO:0004792">
    <property type="term" value="F:thiosulfate-cyanide sulfurtransferase activity"/>
    <property type="evidence" value="ECO:0007669"/>
    <property type="project" value="TreeGrafter"/>
</dbReference>
<keyword evidence="3" id="KW-1185">Reference proteome</keyword>
<evidence type="ECO:0000259" key="1">
    <source>
        <dbReference type="Pfam" id="PF00899"/>
    </source>
</evidence>
<dbReference type="AlphaFoldDB" id="A0A1E3GZJ2"/>
<dbReference type="InterPro" id="IPR000594">
    <property type="entry name" value="ThiF_NAD_FAD-bd"/>
</dbReference>
<dbReference type="GO" id="GO:0005829">
    <property type="term" value="C:cytosol"/>
    <property type="evidence" value="ECO:0007669"/>
    <property type="project" value="TreeGrafter"/>
</dbReference>
<dbReference type="Proteomes" id="UP000094622">
    <property type="component" value="Unassembled WGS sequence"/>
</dbReference>
<evidence type="ECO:0000313" key="2">
    <source>
        <dbReference type="EMBL" id="ODN69498.1"/>
    </source>
</evidence>
<dbReference type="GO" id="GO:0008146">
    <property type="term" value="F:sulfotransferase activity"/>
    <property type="evidence" value="ECO:0007669"/>
    <property type="project" value="TreeGrafter"/>
</dbReference>
<dbReference type="Gene3D" id="3.40.50.720">
    <property type="entry name" value="NAD(P)-binding Rossmann-like Domain"/>
    <property type="match status" value="1"/>
</dbReference>
<name>A0A1E3GZJ2_9HYPH</name>
<sequence>MSLSNLQRQVIHDSGTIGEKKVASAAAAVRRINPHVAVETHDLRLGADNAAALVATYDIVVDGSDNFTTRYLLADVCAAERRPLVSAAIGAFDGSLTVLTPYETDAAGRPNPGYRDLFPEPPPAGTVPTCAEAGVIGVLPGILGSLQAMEVIKLVCGIGEPLVGRLLLVDALSMRFETIRYKARRTAAESA</sequence>
<dbReference type="PATRIC" id="fig|1439726.3.peg.3340"/>
<dbReference type="GO" id="GO:0016779">
    <property type="term" value="F:nucleotidyltransferase activity"/>
    <property type="evidence" value="ECO:0007669"/>
    <property type="project" value="UniProtKB-KW"/>
</dbReference>
<feature type="domain" description="THIF-type NAD/FAD binding fold" evidence="1">
    <location>
        <begin position="2"/>
        <end position="186"/>
    </location>
</feature>
<dbReference type="InterPro" id="IPR045886">
    <property type="entry name" value="ThiF/MoeB/HesA"/>
</dbReference>
<dbReference type="PANTHER" id="PTHR10953:SF102">
    <property type="entry name" value="ADENYLYLTRANSFERASE AND SULFURTRANSFERASE MOCS3"/>
    <property type="match status" value="1"/>
</dbReference>
<gene>
    <name evidence="2" type="primary">moeZ_1</name>
    <name evidence="2" type="ORF">A6302_03180</name>
</gene>
<keyword evidence="2" id="KW-0548">Nucleotidyltransferase</keyword>
<proteinExistence type="predicted"/>
<reference evidence="2 3" key="1">
    <citation type="submission" date="2016-07" db="EMBL/GenBank/DDBJ databases">
        <title>Draft Genome Sequence of Methylobrevis pamukkalensis PK2.</title>
        <authorList>
            <person name="Vasilenko O.V."/>
            <person name="Doronina N.V."/>
            <person name="Shmareva M.N."/>
            <person name="Tarlachkov S.V."/>
            <person name="Mustakhimov I."/>
            <person name="Trotsenko Y.A."/>
        </authorList>
    </citation>
    <scope>NUCLEOTIDE SEQUENCE [LARGE SCALE GENOMIC DNA]</scope>
    <source>
        <strain evidence="2 3">PK2</strain>
    </source>
</reference>
<dbReference type="EMBL" id="MCRJ01000087">
    <property type="protein sequence ID" value="ODN69498.1"/>
    <property type="molecule type" value="Genomic_DNA"/>
</dbReference>
<dbReference type="SUPFAM" id="SSF69572">
    <property type="entry name" value="Activating enzymes of the ubiquitin-like proteins"/>
    <property type="match status" value="1"/>
</dbReference>
<dbReference type="InterPro" id="IPR035985">
    <property type="entry name" value="Ubiquitin-activating_enz"/>
</dbReference>
<accession>A0A1E3GZJ2</accession>